<dbReference type="Proteomes" id="UP000694255">
    <property type="component" value="Unassembled WGS sequence"/>
</dbReference>
<comment type="subcellular location">
    <subcellularLocation>
        <location evidence="1">Membrane</location>
        <topology evidence="1">Multi-pass membrane protein</topology>
    </subcellularLocation>
</comment>
<evidence type="ECO:0000256" key="4">
    <source>
        <dbReference type="SAM" id="Phobius"/>
    </source>
</evidence>
<keyword evidence="4" id="KW-1133">Transmembrane helix</keyword>
<evidence type="ECO:0000256" key="3">
    <source>
        <dbReference type="SAM" id="MobiDB-lite"/>
    </source>
</evidence>
<feature type="region of interest" description="Disordered" evidence="3">
    <location>
        <begin position="1"/>
        <end position="33"/>
    </location>
</feature>
<dbReference type="GeneID" id="73468482"/>
<evidence type="ECO:0000256" key="1">
    <source>
        <dbReference type="ARBA" id="ARBA00004141"/>
    </source>
</evidence>
<feature type="region of interest" description="Disordered" evidence="3">
    <location>
        <begin position="104"/>
        <end position="133"/>
    </location>
</feature>
<dbReference type="PANTHER" id="PTHR11360">
    <property type="entry name" value="MONOCARBOXYLATE TRANSPORTER"/>
    <property type="match status" value="1"/>
</dbReference>
<dbReference type="GO" id="GO:0016020">
    <property type="term" value="C:membrane"/>
    <property type="evidence" value="ECO:0007669"/>
    <property type="project" value="UniProtKB-SubCell"/>
</dbReference>
<keyword evidence="4" id="KW-0812">Transmembrane</keyword>
<feature type="compositionally biased region" description="Basic and acidic residues" evidence="3">
    <location>
        <begin position="13"/>
        <end position="28"/>
    </location>
</feature>
<evidence type="ECO:0000313" key="6">
    <source>
        <dbReference type="Proteomes" id="UP000694255"/>
    </source>
</evidence>
<feature type="transmembrane region" description="Helical" evidence="4">
    <location>
        <begin position="519"/>
        <end position="539"/>
    </location>
</feature>
<evidence type="ECO:0008006" key="7">
    <source>
        <dbReference type="Google" id="ProtNLM"/>
    </source>
</evidence>
<comment type="caution">
    <text evidence="5">The sequence shown here is derived from an EMBL/GenBank/DDBJ whole genome shotgun (WGS) entry which is preliminary data.</text>
</comment>
<dbReference type="OrthoDB" id="2213137at2759"/>
<sequence length="611" mass="67800">MSPVNPAASFSRRSSDTSHTSKDDEPQDIKPYALSRVSSYSLRQTRTNHSELSRILTGILDDHQLDIQEQQQYSERRDAEFILANQLDLVSQHASRAHSIIDIESTGEKEDRKTSRLNLESTRSAEEEIDQGPPKDKGFAWVMALCGLLAIFATWGANASYGVFLSFYLSTNTFPEATQYDFALIGGMVVFLANFLSPFGALLHKMIGFRRVLFVGLIIQTAGYILASYATKIWHLYVTQGFLVGVSFVLIFIPVTLVLPTWFDKKKATSMGIAVSGAGLGGLIFSLSINRVIEQTGDQRWALRMVGLVTLAATLITLIVMKPRVPNQVPLKQGLSLQFIKENTKVIFDATVFKSFGICALSCWFAIALTGYTLMLFSLSSYATSVGLTQQQGSILTSVLNAAQVVGRPCMGVTADRIGRANFTTGLSLMISILLYAFWINASTYGSLIAFSCLIGLIIGVGSSMAQPLLADVLEDNLEKLPAGWSGINMFVSPFCLVCQVIALSLVDSSSRPYLHTQIFAGTCFLACFLFMLLLRGFLVRQLLRRRRACAQKQLDKLQGVTRNGYLKSRDEVAEEMDQEEILLERIDRYDRYLRPTPMAYLVRIVYPVRV</sequence>
<proteinExistence type="inferred from homology"/>
<feature type="transmembrane region" description="Helical" evidence="4">
    <location>
        <begin position="182"/>
        <end position="203"/>
    </location>
</feature>
<dbReference type="InterPro" id="IPR011701">
    <property type="entry name" value="MFS"/>
</dbReference>
<evidence type="ECO:0000256" key="2">
    <source>
        <dbReference type="ARBA" id="ARBA00006727"/>
    </source>
</evidence>
<dbReference type="InterPro" id="IPR050327">
    <property type="entry name" value="Proton-linked_MCT"/>
</dbReference>
<dbReference type="Pfam" id="PF07690">
    <property type="entry name" value="MFS_1"/>
    <property type="match status" value="1"/>
</dbReference>
<organism evidence="5 6">
    <name type="scientific">[Candida] subhashii</name>
    <dbReference type="NCBI Taxonomy" id="561895"/>
    <lineage>
        <taxon>Eukaryota</taxon>
        <taxon>Fungi</taxon>
        <taxon>Dikarya</taxon>
        <taxon>Ascomycota</taxon>
        <taxon>Saccharomycotina</taxon>
        <taxon>Pichiomycetes</taxon>
        <taxon>Debaryomycetaceae</taxon>
        <taxon>Spathaspora</taxon>
    </lineage>
</organism>
<evidence type="ECO:0000313" key="5">
    <source>
        <dbReference type="EMBL" id="KAG7664799.1"/>
    </source>
</evidence>
<feature type="transmembrane region" description="Helical" evidence="4">
    <location>
        <begin position="445"/>
        <end position="466"/>
    </location>
</feature>
<dbReference type="GO" id="GO:0022857">
    <property type="term" value="F:transmembrane transporter activity"/>
    <property type="evidence" value="ECO:0007669"/>
    <property type="project" value="InterPro"/>
</dbReference>
<protein>
    <recommendedName>
        <fullName evidence="7">Major facilitator superfamily (MFS) profile domain-containing protein</fullName>
    </recommendedName>
</protein>
<feature type="transmembrane region" description="Helical" evidence="4">
    <location>
        <begin position="487"/>
        <end position="507"/>
    </location>
</feature>
<feature type="transmembrane region" description="Helical" evidence="4">
    <location>
        <begin position="421"/>
        <end position="439"/>
    </location>
</feature>
<gene>
    <name evidence="5" type="ORF">J8A68_001681</name>
</gene>
<dbReference type="CDD" id="cd17352">
    <property type="entry name" value="MFS_MCT_SLC16"/>
    <property type="match status" value="1"/>
</dbReference>
<feature type="transmembrane region" description="Helical" evidence="4">
    <location>
        <begin position="271"/>
        <end position="289"/>
    </location>
</feature>
<accession>A0A8J5QFQ8</accession>
<feature type="transmembrane region" description="Helical" evidence="4">
    <location>
        <begin position="212"/>
        <end position="231"/>
    </location>
</feature>
<reference evidence="5 6" key="1">
    <citation type="journal article" date="2021" name="DNA Res.">
        <title>Genome analysis of Candida subhashii reveals its hybrid nature and dual mitochondrial genome conformations.</title>
        <authorList>
            <person name="Mixao V."/>
            <person name="Hegedusova E."/>
            <person name="Saus E."/>
            <person name="Pryszcz L.P."/>
            <person name="Cillingova A."/>
            <person name="Nosek J."/>
            <person name="Gabaldon T."/>
        </authorList>
    </citation>
    <scope>NUCLEOTIDE SEQUENCE [LARGE SCALE GENOMIC DNA]</scope>
    <source>
        <strain evidence="5 6">CBS 10753</strain>
    </source>
</reference>
<keyword evidence="4" id="KW-0472">Membrane</keyword>
<dbReference type="RefSeq" id="XP_049265031.1">
    <property type="nucleotide sequence ID" value="XM_049405358.1"/>
</dbReference>
<comment type="similarity">
    <text evidence="2">Belongs to the major facilitator superfamily. Monocarboxylate porter (TC 2.A.1.13) family.</text>
</comment>
<feature type="transmembrane region" description="Helical" evidence="4">
    <location>
        <begin position="237"/>
        <end position="259"/>
    </location>
</feature>
<name>A0A8J5QFQ8_9ASCO</name>
<feature type="transmembrane region" description="Helical" evidence="4">
    <location>
        <begin position="301"/>
        <end position="321"/>
    </location>
</feature>
<dbReference type="PANTHER" id="PTHR11360:SF315">
    <property type="entry name" value="TRANSPORTER MCH2-RELATED"/>
    <property type="match status" value="1"/>
</dbReference>
<dbReference type="AlphaFoldDB" id="A0A8J5QFQ8"/>
<keyword evidence="6" id="KW-1185">Reference proteome</keyword>
<dbReference type="EMBL" id="JAGSYN010000064">
    <property type="protein sequence ID" value="KAG7664799.1"/>
    <property type="molecule type" value="Genomic_DNA"/>
</dbReference>
<feature type="transmembrane region" description="Helical" evidence="4">
    <location>
        <begin position="139"/>
        <end position="162"/>
    </location>
</feature>